<keyword evidence="3 8" id="KW-0540">Nuclease</keyword>
<evidence type="ECO:0000256" key="3">
    <source>
        <dbReference type="ARBA" id="ARBA00022722"/>
    </source>
</evidence>
<keyword evidence="5 8" id="KW-0378">Hydrolase</keyword>
<evidence type="ECO:0000256" key="2">
    <source>
        <dbReference type="ARBA" id="ARBA00022649"/>
    </source>
</evidence>
<evidence type="ECO:0000256" key="7">
    <source>
        <dbReference type="ARBA" id="ARBA00038093"/>
    </source>
</evidence>
<dbReference type="GO" id="GO:0000287">
    <property type="term" value="F:magnesium ion binding"/>
    <property type="evidence" value="ECO:0007669"/>
    <property type="project" value="UniProtKB-UniRule"/>
</dbReference>
<keyword evidence="2 8" id="KW-1277">Toxin-antitoxin system</keyword>
<comment type="similarity">
    <text evidence="7 8">Belongs to the PINc/VapC protein family.</text>
</comment>
<proteinExistence type="inferred from homology"/>
<protein>
    <recommendedName>
        <fullName evidence="8">Ribonuclease VapC</fullName>
        <shortName evidence="8">RNase VapC</shortName>
        <ecNumber evidence="8">3.1.-.-</ecNumber>
    </recommendedName>
    <alternativeName>
        <fullName evidence="8">Toxin VapC</fullName>
    </alternativeName>
</protein>
<dbReference type="PANTHER" id="PTHR33653:SF1">
    <property type="entry name" value="RIBONUCLEASE VAPC2"/>
    <property type="match status" value="1"/>
</dbReference>
<gene>
    <name evidence="8" type="primary">vapC</name>
    <name evidence="10" type="ORF">HNQ58_001769</name>
</gene>
<comment type="caution">
    <text evidence="10">The sequence shown here is derived from an EMBL/GenBank/DDBJ whole genome shotgun (WGS) entry which is preliminary data.</text>
</comment>
<evidence type="ECO:0000256" key="8">
    <source>
        <dbReference type="HAMAP-Rule" id="MF_00265"/>
    </source>
</evidence>
<dbReference type="EMBL" id="JACHHX010000011">
    <property type="protein sequence ID" value="MBB5015859.1"/>
    <property type="molecule type" value="Genomic_DNA"/>
</dbReference>
<feature type="domain" description="PIN" evidence="9">
    <location>
        <begin position="3"/>
        <end position="126"/>
    </location>
</feature>
<dbReference type="InterPro" id="IPR050556">
    <property type="entry name" value="Type_II_TA_system_RNase"/>
</dbReference>
<evidence type="ECO:0000313" key="11">
    <source>
        <dbReference type="Proteomes" id="UP000519004"/>
    </source>
</evidence>
<comment type="cofactor">
    <cofactor evidence="1 8">
        <name>Mg(2+)</name>
        <dbReference type="ChEBI" id="CHEBI:18420"/>
    </cofactor>
</comment>
<keyword evidence="8" id="KW-0800">Toxin</keyword>
<dbReference type="InterPro" id="IPR022907">
    <property type="entry name" value="VapC_family"/>
</dbReference>
<sequence length="137" mass="15228">MSYLIDTNVLSELRRREPDVNVSRWLAERPATTLHLSVLTLGELRKGIEALPESPRKRTLLDWLEVDLPGFFAGRILPVDAAVADRWGRLLASASRPMPAIDSLLAATAITHGLTLVTRNLRDFAHAGLQLLDPWQA</sequence>
<evidence type="ECO:0000256" key="6">
    <source>
        <dbReference type="ARBA" id="ARBA00022842"/>
    </source>
</evidence>
<evidence type="ECO:0000256" key="4">
    <source>
        <dbReference type="ARBA" id="ARBA00022723"/>
    </source>
</evidence>
<dbReference type="SUPFAM" id="SSF88723">
    <property type="entry name" value="PIN domain-like"/>
    <property type="match status" value="1"/>
</dbReference>
<accession>A0A7W8DF14</accession>
<dbReference type="GO" id="GO:0090729">
    <property type="term" value="F:toxin activity"/>
    <property type="evidence" value="ECO:0007669"/>
    <property type="project" value="UniProtKB-KW"/>
</dbReference>
<feature type="binding site" evidence="8">
    <location>
        <position position="6"/>
    </location>
    <ligand>
        <name>Mg(2+)</name>
        <dbReference type="ChEBI" id="CHEBI:18420"/>
    </ligand>
</feature>
<evidence type="ECO:0000313" key="10">
    <source>
        <dbReference type="EMBL" id="MBB5015859.1"/>
    </source>
</evidence>
<dbReference type="Pfam" id="PF01850">
    <property type="entry name" value="PIN"/>
    <property type="match status" value="1"/>
</dbReference>
<dbReference type="EC" id="3.1.-.-" evidence="8"/>
<comment type="function">
    <text evidence="8">Toxic component of a toxin-antitoxin (TA) system. An RNase.</text>
</comment>
<reference evidence="10 11" key="1">
    <citation type="submission" date="2020-08" db="EMBL/GenBank/DDBJ databases">
        <title>Genomic Encyclopedia of Type Strains, Phase IV (KMG-IV): sequencing the most valuable type-strain genomes for metagenomic binning, comparative biology and taxonomic classification.</title>
        <authorList>
            <person name="Goeker M."/>
        </authorList>
    </citation>
    <scope>NUCLEOTIDE SEQUENCE [LARGE SCALE GENOMIC DNA]</scope>
    <source>
        <strain evidence="10 11">DSM 25897</strain>
    </source>
</reference>
<dbReference type="RefSeq" id="WP_183948534.1">
    <property type="nucleotide sequence ID" value="NZ_JACHHX010000011.1"/>
</dbReference>
<dbReference type="InterPro" id="IPR029060">
    <property type="entry name" value="PIN-like_dom_sf"/>
</dbReference>
<keyword evidence="4 8" id="KW-0479">Metal-binding</keyword>
<keyword evidence="11" id="KW-1185">Reference proteome</keyword>
<organism evidence="10 11">
    <name type="scientific">Rehaibacterium terrae</name>
    <dbReference type="NCBI Taxonomy" id="1341696"/>
    <lineage>
        <taxon>Bacteria</taxon>
        <taxon>Pseudomonadati</taxon>
        <taxon>Pseudomonadota</taxon>
        <taxon>Gammaproteobacteria</taxon>
        <taxon>Lysobacterales</taxon>
        <taxon>Lysobacteraceae</taxon>
        <taxon>Rehaibacterium</taxon>
    </lineage>
</organism>
<dbReference type="Proteomes" id="UP000519004">
    <property type="component" value="Unassembled WGS sequence"/>
</dbReference>
<feature type="binding site" evidence="8">
    <location>
        <position position="102"/>
    </location>
    <ligand>
        <name>Mg(2+)</name>
        <dbReference type="ChEBI" id="CHEBI:18420"/>
    </ligand>
</feature>
<dbReference type="PANTHER" id="PTHR33653">
    <property type="entry name" value="RIBONUCLEASE VAPC2"/>
    <property type="match status" value="1"/>
</dbReference>
<keyword evidence="6 8" id="KW-0460">Magnesium</keyword>
<dbReference type="CDD" id="cd18746">
    <property type="entry name" value="PIN_VapC4-5_FitB-like"/>
    <property type="match status" value="1"/>
</dbReference>
<dbReference type="HAMAP" id="MF_00265">
    <property type="entry name" value="VapC_Nob1"/>
    <property type="match status" value="1"/>
</dbReference>
<name>A0A7W8DF14_9GAMM</name>
<evidence type="ECO:0000256" key="5">
    <source>
        <dbReference type="ARBA" id="ARBA00022801"/>
    </source>
</evidence>
<dbReference type="InterPro" id="IPR002716">
    <property type="entry name" value="PIN_dom"/>
</dbReference>
<dbReference type="Gene3D" id="3.40.50.1010">
    <property type="entry name" value="5'-nuclease"/>
    <property type="match status" value="1"/>
</dbReference>
<dbReference type="GO" id="GO:0004540">
    <property type="term" value="F:RNA nuclease activity"/>
    <property type="evidence" value="ECO:0007669"/>
    <property type="project" value="InterPro"/>
</dbReference>
<dbReference type="GO" id="GO:0016787">
    <property type="term" value="F:hydrolase activity"/>
    <property type="evidence" value="ECO:0007669"/>
    <property type="project" value="UniProtKB-KW"/>
</dbReference>
<dbReference type="AlphaFoldDB" id="A0A7W8DF14"/>
<evidence type="ECO:0000259" key="9">
    <source>
        <dbReference type="Pfam" id="PF01850"/>
    </source>
</evidence>
<evidence type="ECO:0000256" key="1">
    <source>
        <dbReference type="ARBA" id="ARBA00001946"/>
    </source>
</evidence>